<accession>A0ABV9ZUX8</accession>
<reference evidence="3" key="1">
    <citation type="journal article" date="2019" name="Int. J. Syst. Evol. Microbiol.">
        <title>The Global Catalogue of Microorganisms (GCM) 10K type strain sequencing project: providing services to taxonomists for standard genome sequencing and annotation.</title>
        <authorList>
            <consortium name="The Broad Institute Genomics Platform"/>
            <consortium name="The Broad Institute Genome Sequencing Center for Infectious Disease"/>
            <person name="Wu L."/>
            <person name="Ma J."/>
        </authorList>
    </citation>
    <scope>NUCLEOTIDE SEQUENCE [LARGE SCALE GENOMIC DNA]</scope>
    <source>
        <strain evidence="3">CGMCC 4.1641</strain>
    </source>
</reference>
<sequence>MNDTEQPGRWRDELRPYLPSRGAVEALCTGSAALVGRGWAWITAEDWRTALSCLGYVAAGGYVAVYVLAHTAVTPYVLPTGTVAWCAAAWMHAPPSEPEPDEDEPEEPEQDQDDEPVAQAPVLSSEELCALVRTIARGGAGAHLSALAEHLPGGPHDASAVRALCAAHGVPVSNSVRQPGRAVSTGVRVVDLPPAPRASPAAPGVGVAAAGQDAATDSTTATTMPAAEQHAE</sequence>
<feature type="compositionally biased region" description="Acidic residues" evidence="1">
    <location>
        <begin position="98"/>
        <end position="116"/>
    </location>
</feature>
<evidence type="ECO:0000256" key="1">
    <source>
        <dbReference type="SAM" id="MobiDB-lite"/>
    </source>
</evidence>
<proteinExistence type="predicted"/>
<evidence type="ECO:0000313" key="3">
    <source>
        <dbReference type="Proteomes" id="UP001596222"/>
    </source>
</evidence>
<protein>
    <submittedName>
        <fullName evidence="2">Uncharacterized protein</fullName>
    </submittedName>
</protein>
<comment type="caution">
    <text evidence="2">The sequence shown here is derived from an EMBL/GenBank/DDBJ whole genome shotgun (WGS) entry which is preliminary data.</text>
</comment>
<feature type="region of interest" description="Disordered" evidence="1">
    <location>
        <begin position="194"/>
        <end position="232"/>
    </location>
</feature>
<evidence type="ECO:0000313" key="2">
    <source>
        <dbReference type="EMBL" id="MFC5144275.1"/>
    </source>
</evidence>
<organism evidence="2 3">
    <name type="scientific">Streptomyces aureoversilis</name>
    <dbReference type="NCBI Taxonomy" id="67277"/>
    <lineage>
        <taxon>Bacteria</taxon>
        <taxon>Bacillati</taxon>
        <taxon>Actinomycetota</taxon>
        <taxon>Actinomycetes</taxon>
        <taxon>Kitasatosporales</taxon>
        <taxon>Streptomycetaceae</taxon>
        <taxon>Streptomyces</taxon>
    </lineage>
</organism>
<feature type="compositionally biased region" description="Low complexity" evidence="1">
    <location>
        <begin position="198"/>
        <end position="232"/>
    </location>
</feature>
<keyword evidence="3" id="KW-1185">Reference proteome</keyword>
<dbReference type="RefSeq" id="WP_382038001.1">
    <property type="nucleotide sequence ID" value="NZ_JBHSKJ010000003.1"/>
</dbReference>
<name>A0ABV9ZUX8_9ACTN</name>
<dbReference type="EMBL" id="JBHSKJ010000003">
    <property type="protein sequence ID" value="MFC5144275.1"/>
    <property type="molecule type" value="Genomic_DNA"/>
</dbReference>
<gene>
    <name evidence="2" type="ORF">ACFPP6_06190</name>
</gene>
<dbReference type="Proteomes" id="UP001596222">
    <property type="component" value="Unassembled WGS sequence"/>
</dbReference>
<feature type="region of interest" description="Disordered" evidence="1">
    <location>
        <begin position="93"/>
        <end position="117"/>
    </location>
</feature>